<evidence type="ECO:0000256" key="2">
    <source>
        <dbReference type="ARBA" id="ARBA00010529"/>
    </source>
</evidence>
<dbReference type="PRINTS" id="PR01727">
    <property type="entry name" value="DNABINDINGHU"/>
</dbReference>
<name>A0A378WH15_9NEIS</name>
<proteinExistence type="inferred from homology"/>
<dbReference type="AlphaFoldDB" id="A0A378WH15"/>
<dbReference type="Pfam" id="PF00216">
    <property type="entry name" value="Bac_DNA_binding"/>
    <property type="match status" value="1"/>
</dbReference>
<dbReference type="PROSITE" id="PS00045">
    <property type="entry name" value="HISTONE_LIKE"/>
    <property type="match status" value="1"/>
</dbReference>
<dbReference type="Proteomes" id="UP000254055">
    <property type="component" value="Unassembled WGS sequence"/>
</dbReference>
<evidence type="ECO:0000256" key="3">
    <source>
        <dbReference type="ARBA" id="ARBA00023067"/>
    </source>
</evidence>
<dbReference type="InterPro" id="IPR000119">
    <property type="entry name" value="Hist_DNA-bd"/>
</dbReference>
<dbReference type="GO" id="GO:0006351">
    <property type="term" value="P:DNA-templated transcription"/>
    <property type="evidence" value="ECO:0007669"/>
    <property type="project" value="UniProtKB-ARBA"/>
</dbReference>
<organism evidence="6 7">
    <name type="scientific">Neisseria zoodegmatis</name>
    <dbReference type="NCBI Taxonomy" id="326523"/>
    <lineage>
        <taxon>Bacteria</taxon>
        <taxon>Pseudomonadati</taxon>
        <taxon>Pseudomonadota</taxon>
        <taxon>Betaproteobacteria</taxon>
        <taxon>Neisseriales</taxon>
        <taxon>Neisseriaceae</taxon>
        <taxon>Neisseria</taxon>
    </lineage>
</organism>
<dbReference type="SUPFAM" id="SSF47729">
    <property type="entry name" value="IHF-like DNA-binding proteins"/>
    <property type="match status" value="1"/>
</dbReference>
<dbReference type="CDD" id="cd13831">
    <property type="entry name" value="HU"/>
    <property type="match status" value="1"/>
</dbReference>
<dbReference type="PANTHER" id="PTHR33175">
    <property type="entry name" value="DNA-BINDING PROTEIN HU"/>
    <property type="match status" value="1"/>
</dbReference>
<dbReference type="GO" id="GO:0030261">
    <property type="term" value="P:chromosome condensation"/>
    <property type="evidence" value="ECO:0007669"/>
    <property type="project" value="UniProtKB-KW"/>
</dbReference>
<evidence type="ECO:0000256" key="4">
    <source>
        <dbReference type="ARBA" id="ARBA00023125"/>
    </source>
</evidence>
<dbReference type="GO" id="GO:1990103">
    <property type="term" value="C:DnaA-HU complex"/>
    <property type="evidence" value="ECO:0007669"/>
    <property type="project" value="UniProtKB-ARBA"/>
</dbReference>
<dbReference type="GO" id="GO:0006270">
    <property type="term" value="P:DNA replication initiation"/>
    <property type="evidence" value="ECO:0007669"/>
    <property type="project" value="UniProtKB-ARBA"/>
</dbReference>
<dbReference type="InterPro" id="IPR010992">
    <property type="entry name" value="IHF-like_DNA-bd_dom_sf"/>
</dbReference>
<dbReference type="GO" id="GO:0030527">
    <property type="term" value="F:structural constituent of chromatin"/>
    <property type="evidence" value="ECO:0007669"/>
    <property type="project" value="InterPro"/>
</dbReference>
<dbReference type="GO" id="GO:0042802">
    <property type="term" value="F:identical protein binding"/>
    <property type="evidence" value="ECO:0007669"/>
    <property type="project" value="UniProtKB-ARBA"/>
</dbReference>
<dbReference type="InterPro" id="IPR020816">
    <property type="entry name" value="Histone-like_DNA-bd_CS"/>
</dbReference>
<reference evidence="6 7" key="1">
    <citation type="submission" date="2018-06" db="EMBL/GenBank/DDBJ databases">
        <authorList>
            <consortium name="Pathogen Informatics"/>
            <person name="Doyle S."/>
        </authorList>
    </citation>
    <scope>NUCLEOTIDE SEQUENCE [LARGE SCALE GENOMIC DNA]</scope>
    <source>
        <strain evidence="6 7">NCTC12229</strain>
    </source>
</reference>
<sequence>MYGFVPKRPIFRGFIISNDRKGLIVNKSELIEAIAQEADISKAAAAKALDGMTNAVTNALKKGDTVTLVGFGTFYVGERAERQGRNPKTGEPLTIAAAKTPKFRAGKALKDAL</sequence>
<keyword evidence="4 6" id="KW-0238">DNA-binding</keyword>
<comment type="function">
    <text evidence="1">Histone-like DNA-binding protein which is capable of wrapping DNA to stabilize it, and thus to prevent its denaturation under extreme environmental conditions.</text>
</comment>
<dbReference type="Gene3D" id="4.10.520.10">
    <property type="entry name" value="IHF-like DNA-binding proteins"/>
    <property type="match status" value="1"/>
</dbReference>
<dbReference type="GO" id="GO:1990178">
    <property type="term" value="C:HU-DNA complex"/>
    <property type="evidence" value="ECO:0007669"/>
    <property type="project" value="UniProtKB-ARBA"/>
</dbReference>
<accession>A0A378WH15</accession>
<dbReference type="EMBL" id="UGRS01000001">
    <property type="protein sequence ID" value="SUA35834.1"/>
    <property type="molecule type" value="Genomic_DNA"/>
</dbReference>
<evidence type="ECO:0000313" key="6">
    <source>
        <dbReference type="EMBL" id="SUA35834.1"/>
    </source>
</evidence>
<protein>
    <submittedName>
        <fullName evidence="6">DNA-binding protein Hu</fullName>
    </submittedName>
</protein>
<comment type="similarity">
    <text evidence="2 5">Belongs to the bacterial histone-like protein family.</text>
</comment>
<dbReference type="PANTHER" id="PTHR33175:SF3">
    <property type="entry name" value="DNA-BINDING PROTEIN HU-BETA"/>
    <property type="match status" value="1"/>
</dbReference>
<keyword evidence="3" id="KW-0226">DNA condensation</keyword>
<evidence type="ECO:0000313" key="7">
    <source>
        <dbReference type="Proteomes" id="UP000254055"/>
    </source>
</evidence>
<dbReference type="GO" id="GO:0005829">
    <property type="term" value="C:cytosol"/>
    <property type="evidence" value="ECO:0007669"/>
    <property type="project" value="TreeGrafter"/>
</dbReference>
<dbReference type="GO" id="GO:0003677">
    <property type="term" value="F:DNA binding"/>
    <property type="evidence" value="ECO:0007669"/>
    <property type="project" value="UniProtKB-KW"/>
</dbReference>
<evidence type="ECO:0000256" key="1">
    <source>
        <dbReference type="ARBA" id="ARBA00003819"/>
    </source>
</evidence>
<dbReference type="SMART" id="SM00411">
    <property type="entry name" value="BHL"/>
    <property type="match status" value="1"/>
</dbReference>
<dbReference type="FunFam" id="4.10.520.10:FF:000001">
    <property type="entry name" value="DNA-binding protein HU"/>
    <property type="match status" value="1"/>
</dbReference>
<evidence type="ECO:0000256" key="5">
    <source>
        <dbReference type="RuleBase" id="RU003939"/>
    </source>
</evidence>
<gene>
    <name evidence="6" type="primary">hupB_1</name>
    <name evidence="6" type="ORF">NCTC12229_00241</name>
</gene>